<protein>
    <recommendedName>
        <fullName evidence="3">YbaB/EbfC DNA-binding family protein</fullName>
    </recommendedName>
</protein>
<evidence type="ECO:0008006" key="3">
    <source>
        <dbReference type="Google" id="ProtNLM"/>
    </source>
</evidence>
<accession>A0A9W6V934</accession>
<keyword evidence="2" id="KW-1185">Reference proteome</keyword>
<evidence type="ECO:0000313" key="1">
    <source>
        <dbReference type="EMBL" id="GLW91579.1"/>
    </source>
</evidence>
<sequence length="85" mass="8756">MSVAQQLNAITASATGQHGIEVTVNLEGKLIALTLGMAQRRMTATQLAAEIQALAKTAAAAAIAEGMAVLAPYADALPPETPNWR</sequence>
<dbReference type="AlphaFoldDB" id="A0A9W6V934"/>
<reference evidence="1" key="1">
    <citation type="submission" date="2023-02" db="EMBL/GenBank/DDBJ databases">
        <title>Actinokineospora globicatena NBRC 15670.</title>
        <authorList>
            <person name="Ichikawa N."/>
            <person name="Sato H."/>
            <person name="Tonouchi N."/>
        </authorList>
    </citation>
    <scope>NUCLEOTIDE SEQUENCE</scope>
    <source>
        <strain evidence="1">NBRC 15670</strain>
    </source>
</reference>
<organism evidence="1 2">
    <name type="scientific">Actinokineospora globicatena</name>
    <dbReference type="NCBI Taxonomy" id="103729"/>
    <lineage>
        <taxon>Bacteria</taxon>
        <taxon>Bacillati</taxon>
        <taxon>Actinomycetota</taxon>
        <taxon>Actinomycetes</taxon>
        <taxon>Pseudonocardiales</taxon>
        <taxon>Pseudonocardiaceae</taxon>
        <taxon>Actinokineospora</taxon>
    </lineage>
</organism>
<dbReference type="Proteomes" id="UP001165042">
    <property type="component" value="Unassembled WGS sequence"/>
</dbReference>
<dbReference type="RefSeq" id="WP_285610414.1">
    <property type="nucleotide sequence ID" value="NZ_BSSD01000003.1"/>
</dbReference>
<name>A0A9W6V934_9PSEU</name>
<comment type="caution">
    <text evidence="1">The sequence shown here is derived from an EMBL/GenBank/DDBJ whole genome shotgun (WGS) entry which is preliminary data.</text>
</comment>
<dbReference type="EMBL" id="BSSD01000003">
    <property type="protein sequence ID" value="GLW91579.1"/>
    <property type="molecule type" value="Genomic_DNA"/>
</dbReference>
<evidence type="ECO:0000313" key="2">
    <source>
        <dbReference type="Proteomes" id="UP001165042"/>
    </source>
</evidence>
<gene>
    <name evidence="1" type="ORF">Aglo03_23950</name>
</gene>
<proteinExistence type="predicted"/>